<proteinExistence type="predicted"/>
<reference evidence="1 2" key="1">
    <citation type="submission" date="2018-10" db="EMBL/GenBank/DDBJ databases">
        <title>A high-quality apple genome assembly.</title>
        <authorList>
            <person name="Hu J."/>
        </authorList>
    </citation>
    <scope>NUCLEOTIDE SEQUENCE [LARGE SCALE GENOMIC DNA]</scope>
    <source>
        <strain evidence="2">cv. HFTH1</strain>
        <tissue evidence="1">Young leaf</tissue>
    </source>
</reference>
<dbReference type="PANTHER" id="PTHR33115">
    <property type="entry name" value="ARM REPEAT SUPERFAMILY PROTEIN"/>
    <property type="match status" value="1"/>
</dbReference>
<name>A0A498IH84_MALDO</name>
<dbReference type="Proteomes" id="UP000290289">
    <property type="component" value="Chromosome 12"/>
</dbReference>
<dbReference type="EMBL" id="RDQH01000338">
    <property type="protein sequence ID" value="RXH80881.1"/>
    <property type="molecule type" value="Genomic_DNA"/>
</dbReference>
<gene>
    <name evidence="1" type="ORF">DVH24_004795</name>
</gene>
<organism evidence="1 2">
    <name type="scientific">Malus domestica</name>
    <name type="common">Apple</name>
    <name type="synonym">Pyrus malus</name>
    <dbReference type="NCBI Taxonomy" id="3750"/>
    <lineage>
        <taxon>Eukaryota</taxon>
        <taxon>Viridiplantae</taxon>
        <taxon>Streptophyta</taxon>
        <taxon>Embryophyta</taxon>
        <taxon>Tracheophyta</taxon>
        <taxon>Spermatophyta</taxon>
        <taxon>Magnoliopsida</taxon>
        <taxon>eudicotyledons</taxon>
        <taxon>Gunneridae</taxon>
        <taxon>Pentapetalae</taxon>
        <taxon>rosids</taxon>
        <taxon>fabids</taxon>
        <taxon>Rosales</taxon>
        <taxon>Rosaceae</taxon>
        <taxon>Amygdaloideae</taxon>
        <taxon>Maleae</taxon>
        <taxon>Malus</taxon>
    </lineage>
</organism>
<comment type="caution">
    <text evidence="1">The sequence shown here is derived from an EMBL/GenBank/DDBJ whole genome shotgun (WGS) entry which is preliminary data.</text>
</comment>
<keyword evidence="2" id="KW-1185">Reference proteome</keyword>
<sequence length="148" mass="16759">MNNFRELRISSSAVIYNIRAFLGLCRSLEPGNKVNAAETLRGLMEIRSYRKTLILLSASSCVALSLMKLVKHNYGKVAKGDIDKRNKQSPLTLLFLMEKSYNEFMISYCKLLEEVSKECDLGPSGLVSVKRFFYDAYSRCVDGSIFYG</sequence>
<accession>A0A498IH84</accession>
<evidence type="ECO:0000313" key="1">
    <source>
        <dbReference type="EMBL" id="RXH80881.1"/>
    </source>
</evidence>
<protein>
    <submittedName>
        <fullName evidence="1">Uncharacterized protein</fullName>
    </submittedName>
</protein>
<dbReference type="PANTHER" id="PTHR33115:SF50">
    <property type="entry name" value="ARM REPEAT SUPERFAMILY PROTEIN"/>
    <property type="match status" value="1"/>
</dbReference>
<dbReference type="AlphaFoldDB" id="A0A498IH84"/>
<evidence type="ECO:0000313" key="2">
    <source>
        <dbReference type="Proteomes" id="UP000290289"/>
    </source>
</evidence>